<evidence type="ECO:0000313" key="2">
    <source>
        <dbReference type="EMBL" id="OWZ02060.1"/>
    </source>
</evidence>
<name>A0A225VC49_9STRA</name>
<feature type="compositionally biased region" description="Polar residues" evidence="1">
    <location>
        <begin position="369"/>
        <end position="387"/>
    </location>
</feature>
<reference evidence="3" key="1">
    <citation type="submission" date="2017-03" db="EMBL/GenBank/DDBJ databases">
        <title>Phytopthora megakarya and P. palmivora, two closely related causual agents of cacao black pod achieved similar genome size and gene model numbers by different mechanisms.</title>
        <authorList>
            <person name="Ali S."/>
            <person name="Shao J."/>
            <person name="Larry D.J."/>
            <person name="Kronmiller B."/>
            <person name="Shen D."/>
            <person name="Strem M.D."/>
            <person name="Melnick R.L."/>
            <person name="Guiltinan M.J."/>
            <person name="Tyler B.M."/>
            <person name="Meinhardt L.W."/>
            <person name="Bailey B.A."/>
        </authorList>
    </citation>
    <scope>NUCLEOTIDE SEQUENCE [LARGE SCALE GENOMIC DNA]</scope>
    <source>
        <strain evidence="3">zdho120</strain>
    </source>
</reference>
<accession>A0A225VC49</accession>
<protein>
    <submittedName>
        <fullName evidence="2">Uncharacterized protein</fullName>
    </submittedName>
</protein>
<dbReference type="AlphaFoldDB" id="A0A225VC49"/>
<gene>
    <name evidence="2" type="ORF">PHMEG_00026446</name>
</gene>
<feature type="region of interest" description="Disordered" evidence="1">
    <location>
        <begin position="305"/>
        <end position="398"/>
    </location>
</feature>
<evidence type="ECO:0000256" key="1">
    <source>
        <dbReference type="SAM" id="MobiDB-lite"/>
    </source>
</evidence>
<sequence>GSSLLNPSNFLAFMRDIGVDDSVQNLDEDSLGQLQDVLSSSATCGMKLQAIISKVTQFVADFKSANPVTAVSSIRQALSVSELFLSDIPDVTNNCVRNLTDDAFTTRDSLRTIMSTITDGLVDGSVDDDGQSKSTSEYLASVADMGLDVIAMFDPTGIAEMMAEFIQPLCGPTAFMGEIDDGSLADALALTTEGYAFNGSSGSWSKTGDGIVKITFESFDSKDVTVHIHSGGDTVAKVDVDSCDTVTWNSTVKELQDKTLYLDRWRAGLLGVPGSGGGSLLMWVPHSSSGGNIELRVQIHEEDENVNQCNGSETDIKQSSASGEGSLDDIVTLVPKDEDQTSQKSGSSSEDDEIVFPAPASSRDDSVTPAPTNKPTIYLPKNTQVSGSEVGKPRSKTVWKKMKAPDDEEYEDHHGSGWSEEDLKSMYHCKELRDFVDQDPVMWTLKLKRIADPKEPVMAPAALTNRFDGAMELIHLSKEAATCRTLFEKLKFLVSEVPQNPDPLPLTTAGVVDNLTVSSHYAIDAGGEIQDPPL</sequence>
<feature type="non-terminal residue" evidence="2">
    <location>
        <position position="1"/>
    </location>
</feature>
<proteinExistence type="predicted"/>
<organism evidence="2 3">
    <name type="scientific">Phytophthora megakarya</name>
    <dbReference type="NCBI Taxonomy" id="4795"/>
    <lineage>
        <taxon>Eukaryota</taxon>
        <taxon>Sar</taxon>
        <taxon>Stramenopiles</taxon>
        <taxon>Oomycota</taxon>
        <taxon>Peronosporomycetes</taxon>
        <taxon>Peronosporales</taxon>
        <taxon>Peronosporaceae</taxon>
        <taxon>Phytophthora</taxon>
    </lineage>
</organism>
<comment type="caution">
    <text evidence="2">The sequence shown here is derived from an EMBL/GenBank/DDBJ whole genome shotgun (WGS) entry which is preliminary data.</text>
</comment>
<evidence type="ECO:0000313" key="3">
    <source>
        <dbReference type="Proteomes" id="UP000198211"/>
    </source>
</evidence>
<feature type="compositionally biased region" description="Polar residues" evidence="1">
    <location>
        <begin position="306"/>
        <end position="323"/>
    </location>
</feature>
<dbReference type="STRING" id="4795.A0A225VC49"/>
<dbReference type="EMBL" id="NBNE01006426">
    <property type="protein sequence ID" value="OWZ02060.1"/>
    <property type="molecule type" value="Genomic_DNA"/>
</dbReference>
<dbReference type="Proteomes" id="UP000198211">
    <property type="component" value="Unassembled WGS sequence"/>
</dbReference>
<dbReference type="OrthoDB" id="128937at2759"/>
<keyword evidence="3" id="KW-1185">Reference proteome</keyword>